<feature type="transmembrane region" description="Helical" evidence="1">
    <location>
        <begin position="311"/>
        <end position="336"/>
    </location>
</feature>
<reference evidence="3 4" key="1">
    <citation type="journal article" date="2016" name="Nat. Commun.">
        <title>Thousands of microbial genomes shed light on interconnected biogeochemical processes in an aquifer system.</title>
        <authorList>
            <person name="Anantharaman K."/>
            <person name="Brown C.T."/>
            <person name="Hug L.A."/>
            <person name="Sharon I."/>
            <person name="Castelle C.J."/>
            <person name="Probst A.J."/>
            <person name="Thomas B.C."/>
            <person name="Singh A."/>
            <person name="Wilkins M.J."/>
            <person name="Karaoz U."/>
            <person name="Brodie E.L."/>
            <person name="Williams K.H."/>
            <person name="Hubbard S.S."/>
            <person name="Banfield J.F."/>
        </authorList>
    </citation>
    <scope>NUCLEOTIDE SEQUENCE [LARGE SCALE GENOMIC DNA]</scope>
</reference>
<gene>
    <name evidence="3" type="ORF">A3H78_01000</name>
</gene>
<dbReference type="Gene3D" id="3.90.550.10">
    <property type="entry name" value="Spore Coat Polysaccharide Biosynthesis Protein SpsA, Chain A"/>
    <property type="match status" value="1"/>
</dbReference>
<accession>A0A1F7JHF0</accession>
<dbReference type="InterPro" id="IPR029044">
    <property type="entry name" value="Nucleotide-diphossugar_trans"/>
</dbReference>
<dbReference type="InterPro" id="IPR001173">
    <property type="entry name" value="Glyco_trans_2-like"/>
</dbReference>
<evidence type="ECO:0000313" key="3">
    <source>
        <dbReference type="EMBL" id="OGK55037.1"/>
    </source>
</evidence>
<protein>
    <recommendedName>
        <fullName evidence="2">Glycosyltransferase 2-like domain-containing protein</fullName>
    </recommendedName>
</protein>
<dbReference type="EMBL" id="MGAV01000012">
    <property type="protein sequence ID" value="OGK55037.1"/>
    <property type="molecule type" value="Genomic_DNA"/>
</dbReference>
<feature type="transmembrane region" description="Helical" evidence="1">
    <location>
        <begin position="259"/>
        <end position="291"/>
    </location>
</feature>
<feature type="domain" description="Glycosyltransferase 2-like" evidence="2">
    <location>
        <begin position="9"/>
        <end position="148"/>
    </location>
</feature>
<comment type="caution">
    <text evidence="3">The sequence shown here is derived from an EMBL/GenBank/DDBJ whole genome shotgun (WGS) entry which is preliminary data.</text>
</comment>
<proteinExistence type="predicted"/>
<dbReference type="SUPFAM" id="SSF53448">
    <property type="entry name" value="Nucleotide-diphospho-sugar transferases"/>
    <property type="match status" value="1"/>
</dbReference>
<keyword evidence="1" id="KW-0472">Membrane</keyword>
<dbReference type="PANTHER" id="PTHR43685">
    <property type="entry name" value="GLYCOSYLTRANSFERASE"/>
    <property type="match status" value="1"/>
</dbReference>
<dbReference type="AlphaFoldDB" id="A0A1F7JHF0"/>
<dbReference type="Pfam" id="PF00535">
    <property type="entry name" value="Glycos_transf_2"/>
    <property type="match status" value="1"/>
</dbReference>
<keyword evidence="1" id="KW-1133">Transmembrane helix</keyword>
<dbReference type="InterPro" id="IPR050834">
    <property type="entry name" value="Glycosyltransf_2"/>
</dbReference>
<dbReference type="PANTHER" id="PTHR43685:SF3">
    <property type="entry name" value="SLR2126 PROTEIN"/>
    <property type="match status" value="1"/>
</dbReference>
<evidence type="ECO:0000313" key="4">
    <source>
        <dbReference type="Proteomes" id="UP000177418"/>
    </source>
</evidence>
<name>A0A1F7JHF0_9BACT</name>
<keyword evidence="1" id="KW-0812">Transmembrane</keyword>
<sequence>MKKDDFFLSIIIPFHNNFKPLTHLLSSISDSDFDDFNRIEVLIVDDGSKKEQSTKLESLNKKRKFILRIFHLNKNSGPAKTRNFGVKHALGKYIVFFDADVFLKKNTLAAAYDFFKKKKGRAFTGIWDKRQKTKSFFPQYKALRDHCYWFIEREREARYYLFSTRVAGIEKKLFDKIGGFNTNYPLPTVEDIELTYKIERETKITFVPEIIVTHEFEDFLTLSRKYFLRSRDWVKLYFKRLRFDPVATSKREANKSTSVGIFALLFVIGLLLNLKIVMLLSLIFFSYFFYLELPFLIFLYKEKGLLFTLKAIPTGLILYLIIDAGSFWGLVEYYLFKKR</sequence>
<evidence type="ECO:0000259" key="2">
    <source>
        <dbReference type="Pfam" id="PF00535"/>
    </source>
</evidence>
<evidence type="ECO:0000256" key="1">
    <source>
        <dbReference type="SAM" id="Phobius"/>
    </source>
</evidence>
<dbReference type="Proteomes" id="UP000177418">
    <property type="component" value="Unassembled WGS sequence"/>
</dbReference>
<organism evidence="3 4">
    <name type="scientific">Candidatus Roizmanbacteria bacterium RIFCSPLOWO2_02_FULL_36_11</name>
    <dbReference type="NCBI Taxonomy" id="1802071"/>
    <lineage>
        <taxon>Bacteria</taxon>
        <taxon>Candidatus Roizmaniibacteriota</taxon>
    </lineage>
</organism>